<sequence length="493" mass="50878">MHSHATRLALLACLLALTACGGGSSESPPAPQPPAPAPAPEPPAPPPAATDRIEPFDPGLAAKQAPMAKPAAPALPATAQITQLTLPPLAPTPPAGVDADAGAPLQIGTGRSLTATASTERTTALLHWQDSGRGTRIAALRFVARGAQGLRLGLQVQALPADARLWFVDATGQAQLGTAAQWQALAARNTAAGMDEDSARRYWSPELAGEQATLILEIPADAPTAQVRLAVPLLSHTTVTPEQQLGLAKAAGSCEASVSCSPEFIEQGRSVARLRYVEADGRAYQCSGTLMNDMGSSGTPWLLTARHCIADQGTASTLSTDWLLRASACGASSTAAGHVQRTGGATLLYADEGSDTSFLRLNDSAPPGVVYAGSYFGSEALPGTAVSVVHHPQGDLQQLSRGTLTGYSVCNTSTNLCIAGDATSATFLAVNWQQGVVEPGSSGAGAFITLGQRRYLVGQLFGGTSSCSNPAGRDYFGRFELSFAQALHRWLKP</sequence>
<dbReference type="PANTHER" id="PTHR36234">
    <property type="entry name" value="LYSYL ENDOPEPTIDASE"/>
    <property type="match status" value="1"/>
</dbReference>
<dbReference type="PROSITE" id="PS51257">
    <property type="entry name" value="PROKAR_LIPOPROTEIN"/>
    <property type="match status" value="1"/>
</dbReference>
<evidence type="ECO:0000256" key="2">
    <source>
        <dbReference type="SAM" id="SignalP"/>
    </source>
</evidence>
<dbReference type="OrthoDB" id="5619888at2"/>
<name>A0A5B8RX90_9BURK</name>
<evidence type="ECO:0000313" key="3">
    <source>
        <dbReference type="EMBL" id="QEA12427.1"/>
    </source>
</evidence>
<feature type="signal peptide" evidence="2">
    <location>
        <begin position="1"/>
        <end position="21"/>
    </location>
</feature>
<dbReference type="Pfam" id="PF13365">
    <property type="entry name" value="Trypsin_2"/>
    <property type="match status" value="1"/>
</dbReference>
<dbReference type="KEGG" id="cof:FOZ74_04935"/>
<accession>A0A5B8RX90</accession>
<dbReference type="InterPro" id="IPR043504">
    <property type="entry name" value="Peptidase_S1_PA_chymotrypsin"/>
</dbReference>
<dbReference type="Proteomes" id="UP000321199">
    <property type="component" value="Chromosome"/>
</dbReference>
<dbReference type="SUPFAM" id="SSF50494">
    <property type="entry name" value="Trypsin-like serine proteases"/>
    <property type="match status" value="1"/>
</dbReference>
<evidence type="ECO:0000313" key="4">
    <source>
        <dbReference type="Proteomes" id="UP000321199"/>
    </source>
</evidence>
<feature type="region of interest" description="Disordered" evidence="1">
    <location>
        <begin position="22"/>
        <end position="55"/>
    </location>
</feature>
<dbReference type="Gene3D" id="2.40.10.10">
    <property type="entry name" value="Trypsin-like serine proteases"/>
    <property type="match status" value="2"/>
</dbReference>
<gene>
    <name evidence="3" type="ORF">FOZ74_04935</name>
</gene>
<keyword evidence="2" id="KW-0732">Signal</keyword>
<reference evidence="3 4" key="1">
    <citation type="submission" date="2019-07" db="EMBL/GenBank/DDBJ databases">
        <title>Complete genome sequence of Comamonas sp. NLF 7-7 isolated from livestock.</title>
        <authorList>
            <person name="Kim D.H."/>
            <person name="Kim J.G."/>
        </authorList>
    </citation>
    <scope>NUCLEOTIDE SEQUENCE [LARGE SCALE GENOMIC DNA]</scope>
    <source>
        <strain evidence="3 4">NLF 7-7</strain>
    </source>
</reference>
<proteinExistence type="predicted"/>
<feature type="chain" id="PRO_5023143231" evidence="2">
    <location>
        <begin position="22"/>
        <end position="493"/>
    </location>
</feature>
<dbReference type="PANTHER" id="PTHR36234:SF5">
    <property type="entry name" value="LYSYL ENDOPEPTIDASE"/>
    <property type="match status" value="1"/>
</dbReference>
<evidence type="ECO:0000256" key="1">
    <source>
        <dbReference type="SAM" id="MobiDB-lite"/>
    </source>
</evidence>
<organism evidence="3 4">
    <name type="scientific">Comamonas flocculans</name>
    <dbReference type="NCBI Taxonomy" id="2597701"/>
    <lineage>
        <taxon>Bacteria</taxon>
        <taxon>Pseudomonadati</taxon>
        <taxon>Pseudomonadota</taxon>
        <taxon>Betaproteobacteria</taxon>
        <taxon>Burkholderiales</taxon>
        <taxon>Comamonadaceae</taxon>
        <taxon>Comamonas</taxon>
    </lineage>
</organism>
<dbReference type="InterPro" id="IPR009003">
    <property type="entry name" value="Peptidase_S1_PA"/>
</dbReference>
<keyword evidence="4" id="KW-1185">Reference proteome</keyword>
<dbReference type="EMBL" id="CP042344">
    <property type="protein sequence ID" value="QEA12427.1"/>
    <property type="molecule type" value="Genomic_DNA"/>
</dbReference>
<feature type="compositionally biased region" description="Pro residues" evidence="1">
    <location>
        <begin position="28"/>
        <end position="48"/>
    </location>
</feature>
<dbReference type="AlphaFoldDB" id="A0A5B8RX90"/>
<protein>
    <submittedName>
        <fullName evidence="3">Trypsin-like peptidase domain-containing protein</fullName>
    </submittedName>
</protein>